<evidence type="ECO:0000313" key="1">
    <source>
        <dbReference type="EMBL" id="CAG8461859.1"/>
    </source>
</evidence>
<evidence type="ECO:0000313" key="2">
    <source>
        <dbReference type="Proteomes" id="UP000789920"/>
    </source>
</evidence>
<dbReference type="EMBL" id="CAJVQC010000137">
    <property type="protein sequence ID" value="CAG8461859.1"/>
    <property type="molecule type" value="Genomic_DNA"/>
</dbReference>
<gene>
    <name evidence="1" type="ORF">RPERSI_LOCUS189</name>
</gene>
<sequence>MGTQVDHKRAKKWAEEHNLNRKRAVPSTNQNSLVKQTRINDYFPIQANSQDERTQHTSPHRIYSLSSPWIQRDDMNHSGNILPDGTKLTRPLSLSDFISLNDNENDNKLIEEEEKVPTFENIFKMLKNKVKLMAEEKATLRYGMSRIINLPAYMRVWFPENECQDIMKLCEEDLK</sequence>
<feature type="non-terminal residue" evidence="1">
    <location>
        <position position="175"/>
    </location>
</feature>
<reference evidence="1" key="1">
    <citation type="submission" date="2021-06" db="EMBL/GenBank/DDBJ databases">
        <authorList>
            <person name="Kallberg Y."/>
            <person name="Tangrot J."/>
            <person name="Rosling A."/>
        </authorList>
    </citation>
    <scope>NUCLEOTIDE SEQUENCE</scope>
    <source>
        <strain evidence="1">MA461A</strain>
    </source>
</reference>
<organism evidence="1 2">
    <name type="scientific">Racocetra persica</name>
    <dbReference type="NCBI Taxonomy" id="160502"/>
    <lineage>
        <taxon>Eukaryota</taxon>
        <taxon>Fungi</taxon>
        <taxon>Fungi incertae sedis</taxon>
        <taxon>Mucoromycota</taxon>
        <taxon>Glomeromycotina</taxon>
        <taxon>Glomeromycetes</taxon>
        <taxon>Diversisporales</taxon>
        <taxon>Gigasporaceae</taxon>
        <taxon>Racocetra</taxon>
    </lineage>
</organism>
<name>A0ACA9K9Y4_9GLOM</name>
<protein>
    <submittedName>
        <fullName evidence="1">2329_t:CDS:1</fullName>
    </submittedName>
</protein>
<accession>A0ACA9K9Y4</accession>
<proteinExistence type="predicted"/>
<dbReference type="Proteomes" id="UP000789920">
    <property type="component" value="Unassembled WGS sequence"/>
</dbReference>
<comment type="caution">
    <text evidence="1">The sequence shown here is derived from an EMBL/GenBank/DDBJ whole genome shotgun (WGS) entry which is preliminary data.</text>
</comment>
<keyword evidence="2" id="KW-1185">Reference proteome</keyword>